<dbReference type="PANTHER" id="PTHR19964">
    <property type="entry name" value="MULTIPLE PDZ DOMAIN PROTEIN"/>
    <property type="match status" value="1"/>
</dbReference>
<evidence type="ECO:0000256" key="1">
    <source>
        <dbReference type="SAM" id="MobiDB-lite"/>
    </source>
</evidence>
<dbReference type="PANTHER" id="PTHR19964:SF97">
    <property type="entry name" value="PDZ DOMAIN-CONTAINING PROTEIN"/>
    <property type="match status" value="1"/>
</dbReference>
<organism evidence="3 4">
    <name type="scientific">Polyplax serrata</name>
    <name type="common">Common mouse louse</name>
    <dbReference type="NCBI Taxonomy" id="468196"/>
    <lineage>
        <taxon>Eukaryota</taxon>
        <taxon>Metazoa</taxon>
        <taxon>Ecdysozoa</taxon>
        <taxon>Arthropoda</taxon>
        <taxon>Hexapoda</taxon>
        <taxon>Insecta</taxon>
        <taxon>Pterygota</taxon>
        <taxon>Neoptera</taxon>
        <taxon>Paraneoptera</taxon>
        <taxon>Psocodea</taxon>
        <taxon>Troctomorpha</taxon>
        <taxon>Phthiraptera</taxon>
        <taxon>Anoplura</taxon>
        <taxon>Polyplacidae</taxon>
        <taxon>Polyplax</taxon>
    </lineage>
</organism>
<protein>
    <recommendedName>
        <fullName evidence="2">PDZ domain-containing protein</fullName>
    </recommendedName>
</protein>
<gene>
    <name evidence="3" type="ORF">RUM44_011122</name>
</gene>
<evidence type="ECO:0000313" key="3">
    <source>
        <dbReference type="EMBL" id="KAK6624263.1"/>
    </source>
</evidence>
<proteinExistence type="predicted"/>
<dbReference type="InterPro" id="IPR051342">
    <property type="entry name" value="PDZ_scaffold"/>
</dbReference>
<feature type="region of interest" description="Disordered" evidence="1">
    <location>
        <begin position="449"/>
        <end position="468"/>
    </location>
</feature>
<dbReference type="EMBL" id="JAWJWF010000046">
    <property type="protein sequence ID" value="KAK6624263.1"/>
    <property type="molecule type" value="Genomic_DNA"/>
</dbReference>
<dbReference type="CDD" id="cd06759">
    <property type="entry name" value="PDZ3_PDZD2-PDZ1_hPro-IL-16-like"/>
    <property type="match status" value="1"/>
</dbReference>
<feature type="domain" description="PDZ" evidence="2">
    <location>
        <begin position="767"/>
        <end position="841"/>
    </location>
</feature>
<feature type="compositionally biased region" description="Polar residues" evidence="1">
    <location>
        <begin position="159"/>
        <end position="173"/>
    </location>
</feature>
<feature type="domain" description="PDZ" evidence="2">
    <location>
        <begin position="558"/>
        <end position="643"/>
    </location>
</feature>
<dbReference type="PROSITE" id="PS50106">
    <property type="entry name" value="PDZ"/>
    <property type="match status" value="2"/>
</dbReference>
<dbReference type="Pfam" id="PF00595">
    <property type="entry name" value="PDZ"/>
    <property type="match status" value="2"/>
</dbReference>
<evidence type="ECO:0000259" key="2">
    <source>
        <dbReference type="PROSITE" id="PS50106"/>
    </source>
</evidence>
<feature type="compositionally biased region" description="Polar residues" evidence="1">
    <location>
        <begin position="390"/>
        <end position="409"/>
    </location>
</feature>
<feature type="region of interest" description="Disordered" evidence="1">
    <location>
        <begin position="142"/>
        <end position="180"/>
    </location>
</feature>
<accession>A0ABR1AP44</accession>
<dbReference type="Proteomes" id="UP001359485">
    <property type="component" value="Unassembled WGS sequence"/>
</dbReference>
<dbReference type="InterPro" id="IPR001478">
    <property type="entry name" value="PDZ"/>
</dbReference>
<sequence>MENLLVLDKDLDVNTVGNGYFNGSLFALPTRTFTTSTTANCNYSQVVDLTTGMHTVGPDLVSLQPISDSINDEVYSTLESNGGGEGGGSVKIRSGQASPIIMGNGACTPVMSSPKAPRKGKCRLSTWGKKVGRKWDQIKRSDSTEVLSVSPGRRRRWSPNKSSLPPSGQSSAPKSRKVSRVESLRHIFARGILDKHGKSQKPTWRKEEWRKNLAGLYESNQSLDETNETRLRKLLSMLQDSDRNEVIHKQIIEYVLRQKLEQNVANDFERSISFEDLPLRKSTSENDVTELNNKAQVNGFKPRKLDVLTEENPIGSPRCKGTNKRISDRLTSTSFDDLLAASDDSPKKYHPMYNTTPSKTNLSGSAHFSVDELCLFLNNLLAKCDESGYDSDSTRTGSDSPRDFSGSTKSESRRKLSLGGSKSNSNKSSFSESDGFLKKSEAEGMINGVRTVEKNGKPSNTFAGDGSEEKFSFIRRRSPKLSFNGGRGKHTNSFYKSREDLQDEIANEKSKVCDKCVVDSTGRCEDTSEKISGLYQRFLRNRNYLHKSVDKSEKEFKTIRLYKDESNEIGIFIEKKDSSAKSFNYVISKIEPGGLADKDGRVKVGDELIKVNGKRMRGVGLQEAKSILRNAPEEVELIIARDEAMPENSTVKGEERQKPLNCRQKPGLNEYLTLDDSHLCSNTKMDVEAIPKTKPPTGVRCDQDGRLDKDRTTGMLKFSYNFDSVTPRTKKENVSPSNSFGLGTMKGLDCGGTLSRRPKSLTLSFFTVTFVKGPGRKSLGFSIVGGKDSAKGNIGIFVKTIFQTGQASEDGKLKEGDEILAVNGTSLQGMTHAEAINMFKNIKSGEVVLHVGRRDVLQRRCAKSKSCDELDKFD</sequence>
<dbReference type="InterPro" id="IPR036034">
    <property type="entry name" value="PDZ_sf"/>
</dbReference>
<dbReference type="Gene3D" id="2.30.42.10">
    <property type="match status" value="2"/>
</dbReference>
<feature type="compositionally biased region" description="Low complexity" evidence="1">
    <location>
        <begin position="417"/>
        <end position="433"/>
    </location>
</feature>
<comment type="caution">
    <text evidence="3">The sequence shown here is derived from an EMBL/GenBank/DDBJ whole genome shotgun (WGS) entry which is preliminary data.</text>
</comment>
<keyword evidence="4" id="KW-1185">Reference proteome</keyword>
<feature type="region of interest" description="Disordered" evidence="1">
    <location>
        <begin position="388"/>
        <end position="435"/>
    </location>
</feature>
<reference evidence="3 4" key="1">
    <citation type="submission" date="2023-09" db="EMBL/GenBank/DDBJ databases">
        <title>Genomes of two closely related lineages of the louse Polyplax serrata with different host specificities.</title>
        <authorList>
            <person name="Martinu J."/>
            <person name="Tarabai H."/>
            <person name="Stefka J."/>
            <person name="Hypsa V."/>
        </authorList>
    </citation>
    <scope>NUCLEOTIDE SEQUENCE [LARGE SCALE GENOMIC DNA]</scope>
    <source>
        <strain evidence="3">98ZLc_SE</strain>
    </source>
</reference>
<name>A0ABR1AP44_POLSC</name>
<dbReference type="SUPFAM" id="SSF50156">
    <property type="entry name" value="PDZ domain-like"/>
    <property type="match status" value="2"/>
</dbReference>
<dbReference type="SMART" id="SM00228">
    <property type="entry name" value="PDZ"/>
    <property type="match status" value="2"/>
</dbReference>
<dbReference type="CDD" id="cd00136">
    <property type="entry name" value="PDZ_canonical"/>
    <property type="match status" value="1"/>
</dbReference>
<evidence type="ECO:0000313" key="4">
    <source>
        <dbReference type="Proteomes" id="UP001359485"/>
    </source>
</evidence>